<protein>
    <submittedName>
        <fullName evidence="1">Uncharacterized protein</fullName>
    </submittedName>
</protein>
<gene>
    <name evidence="1" type="ORF">LAESUDRAFT_270836</name>
</gene>
<keyword evidence="2" id="KW-1185">Reference proteome</keyword>
<name>A0A165H9Z7_9APHY</name>
<dbReference type="Proteomes" id="UP000076871">
    <property type="component" value="Unassembled WGS sequence"/>
</dbReference>
<dbReference type="OrthoDB" id="1862401at2759"/>
<sequence>MSVASDQMLSAANTGLSMFFASPPGSMSVNSNLSLDWQSVHFGYPEQARFHTSGINDRYLRVFRANLTRMDNGRRASSGKAVDICFAVPSWAKSIVETTLAAELGAPDFPDTIMLAK</sequence>
<evidence type="ECO:0000313" key="1">
    <source>
        <dbReference type="EMBL" id="KZT11447.1"/>
    </source>
</evidence>
<dbReference type="RefSeq" id="XP_040769187.1">
    <property type="nucleotide sequence ID" value="XM_040901795.1"/>
</dbReference>
<organism evidence="1 2">
    <name type="scientific">Laetiporus sulphureus 93-53</name>
    <dbReference type="NCBI Taxonomy" id="1314785"/>
    <lineage>
        <taxon>Eukaryota</taxon>
        <taxon>Fungi</taxon>
        <taxon>Dikarya</taxon>
        <taxon>Basidiomycota</taxon>
        <taxon>Agaricomycotina</taxon>
        <taxon>Agaricomycetes</taxon>
        <taxon>Polyporales</taxon>
        <taxon>Laetiporus</taxon>
    </lineage>
</organism>
<dbReference type="AlphaFoldDB" id="A0A165H9Z7"/>
<reference evidence="1 2" key="1">
    <citation type="journal article" date="2016" name="Mol. Biol. Evol.">
        <title>Comparative Genomics of Early-Diverging Mushroom-Forming Fungi Provides Insights into the Origins of Lignocellulose Decay Capabilities.</title>
        <authorList>
            <person name="Nagy L.G."/>
            <person name="Riley R."/>
            <person name="Tritt A."/>
            <person name="Adam C."/>
            <person name="Daum C."/>
            <person name="Floudas D."/>
            <person name="Sun H."/>
            <person name="Yadav J.S."/>
            <person name="Pangilinan J."/>
            <person name="Larsson K.H."/>
            <person name="Matsuura K."/>
            <person name="Barry K."/>
            <person name="Labutti K."/>
            <person name="Kuo R."/>
            <person name="Ohm R.A."/>
            <person name="Bhattacharya S.S."/>
            <person name="Shirouzu T."/>
            <person name="Yoshinaga Y."/>
            <person name="Martin F.M."/>
            <person name="Grigoriev I.V."/>
            <person name="Hibbett D.S."/>
        </authorList>
    </citation>
    <scope>NUCLEOTIDE SEQUENCE [LARGE SCALE GENOMIC DNA]</scope>
    <source>
        <strain evidence="1 2">93-53</strain>
    </source>
</reference>
<evidence type="ECO:0000313" key="2">
    <source>
        <dbReference type="Proteomes" id="UP000076871"/>
    </source>
</evidence>
<dbReference type="InParanoid" id="A0A165H9Z7"/>
<accession>A0A165H9Z7</accession>
<dbReference type="GeneID" id="63818827"/>
<dbReference type="EMBL" id="KV427607">
    <property type="protein sequence ID" value="KZT11447.1"/>
    <property type="molecule type" value="Genomic_DNA"/>
</dbReference>
<proteinExistence type="predicted"/>